<dbReference type="EMBL" id="LXQA010014856">
    <property type="protein sequence ID" value="MCH88784.1"/>
    <property type="molecule type" value="Genomic_DNA"/>
</dbReference>
<organism evidence="1 2">
    <name type="scientific">Trifolium medium</name>
    <dbReference type="NCBI Taxonomy" id="97028"/>
    <lineage>
        <taxon>Eukaryota</taxon>
        <taxon>Viridiplantae</taxon>
        <taxon>Streptophyta</taxon>
        <taxon>Embryophyta</taxon>
        <taxon>Tracheophyta</taxon>
        <taxon>Spermatophyta</taxon>
        <taxon>Magnoliopsida</taxon>
        <taxon>eudicotyledons</taxon>
        <taxon>Gunneridae</taxon>
        <taxon>Pentapetalae</taxon>
        <taxon>rosids</taxon>
        <taxon>fabids</taxon>
        <taxon>Fabales</taxon>
        <taxon>Fabaceae</taxon>
        <taxon>Papilionoideae</taxon>
        <taxon>50 kb inversion clade</taxon>
        <taxon>NPAAA clade</taxon>
        <taxon>Hologalegina</taxon>
        <taxon>IRL clade</taxon>
        <taxon>Trifolieae</taxon>
        <taxon>Trifolium</taxon>
    </lineage>
</organism>
<reference evidence="1 2" key="1">
    <citation type="journal article" date="2018" name="Front. Plant Sci.">
        <title>Red Clover (Trifolium pratense) and Zigzag Clover (T. medium) - A Picture of Genomic Similarities and Differences.</title>
        <authorList>
            <person name="Dluhosova J."/>
            <person name="Istvanek J."/>
            <person name="Nedelnik J."/>
            <person name="Repkova J."/>
        </authorList>
    </citation>
    <scope>NUCLEOTIDE SEQUENCE [LARGE SCALE GENOMIC DNA]</scope>
    <source>
        <strain evidence="2">cv. 10/8</strain>
        <tissue evidence="1">Leaf</tissue>
    </source>
</reference>
<sequence>MKWDGYVPDIDDFLLDEEVEEQDPYEGHKTAMCSETLRNQAGWEELSNLKRKDCPVPNSGLRCVVSYHKLRISNLIAFNIFTIHADWFRATKIRSKLVCVEERIQACECDNIHEAIKWNWWVDPSHSLFSHKFTSREMEFKSHEIVVK</sequence>
<protein>
    <submittedName>
        <fullName evidence="1">Pentatricopeptide repeat-containing protein</fullName>
    </submittedName>
</protein>
<accession>A0A392MR71</accession>
<name>A0A392MR71_9FABA</name>
<keyword evidence="2" id="KW-1185">Reference proteome</keyword>
<comment type="caution">
    <text evidence="1">The sequence shown here is derived from an EMBL/GenBank/DDBJ whole genome shotgun (WGS) entry which is preliminary data.</text>
</comment>
<gene>
    <name evidence="1" type="ORF">A2U01_0009677</name>
</gene>
<evidence type="ECO:0000313" key="2">
    <source>
        <dbReference type="Proteomes" id="UP000265520"/>
    </source>
</evidence>
<dbReference type="Proteomes" id="UP000265520">
    <property type="component" value="Unassembled WGS sequence"/>
</dbReference>
<proteinExistence type="predicted"/>
<evidence type="ECO:0000313" key="1">
    <source>
        <dbReference type="EMBL" id="MCH88784.1"/>
    </source>
</evidence>
<dbReference type="AlphaFoldDB" id="A0A392MR71"/>